<dbReference type="OrthoDB" id="9799122at2"/>
<evidence type="ECO:0000259" key="1">
    <source>
        <dbReference type="Pfam" id="PF01323"/>
    </source>
</evidence>
<dbReference type="InterPro" id="IPR001853">
    <property type="entry name" value="DSBA-like_thioredoxin_dom"/>
</dbReference>
<keyword evidence="3" id="KW-1185">Reference proteome</keyword>
<dbReference type="Proteomes" id="UP000181985">
    <property type="component" value="Chromosome"/>
</dbReference>
<dbReference type="PANTHER" id="PTHR13887:SF41">
    <property type="entry name" value="THIOREDOXIN SUPERFAMILY PROTEIN"/>
    <property type="match status" value="1"/>
</dbReference>
<dbReference type="RefSeq" id="WP_071941922.1">
    <property type="nucleotide sequence ID" value="NZ_CP018139.1"/>
</dbReference>
<dbReference type="Pfam" id="PF01323">
    <property type="entry name" value="DSBA"/>
    <property type="match status" value="1"/>
</dbReference>
<dbReference type="EMBL" id="CP018139">
    <property type="protein sequence ID" value="APE29935.1"/>
    <property type="molecule type" value="Genomic_DNA"/>
</dbReference>
<evidence type="ECO:0000313" key="2">
    <source>
        <dbReference type="EMBL" id="APE29935.1"/>
    </source>
</evidence>
<gene>
    <name evidence="2" type="ORF">BOX17_02530</name>
</gene>
<dbReference type="Gene3D" id="3.40.30.10">
    <property type="entry name" value="Glutaredoxin"/>
    <property type="match status" value="1"/>
</dbReference>
<dbReference type="SUPFAM" id="SSF52833">
    <property type="entry name" value="Thioredoxin-like"/>
    <property type="match status" value="1"/>
</dbReference>
<dbReference type="PANTHER" id="PTHR13887">
    <property type="entry name" value="GLUTATHIONE S-TRANSFERASE KAPPA"/>
    <property type="match status" value="1"/>
</dbReference>
<dbReference type="InterPro" id="IPR036249">
    <property type="entry name" value="Thioredoxin-like_sf"/>
</dbReference>
<organism evidence="2 3">
    <name type="scientific">Halomonas aestuarii</name>
    <dbReference type="NCBI Taxonomy" id="1897729"/>
    <lineage>
        <taxon>Bacteria</taxon>
        <taxon>Pseudomonadati</taxon>
        <taxon>Pseudomonadota</taxon>
        <taxon>Gammaproteobacteria</taxon>
        <taxon>Oceanospirillales</taxon>
        <taxon>Halomonadaceae</taxon>
        <taxon>Halomonas</taxon>
    </lineage>
</organism>
<protein>
    <recommendedName>
        <fullName evidence="1">DSBA-like thioredoxin domain-containing protein</fullName>
    </recommendedName>
</protein>
<feature type="domain" description="DSBA-like thioredoxin" evidence="1">
    <location>
        <begin position="7"/>
        <end position="198"/>
    </location>
</feature>
<dbReference type="GO" id="GO:0016491">
    <property type="term" value="F:oxidoreductase activity"/>
    <property type="evidence" value="ECO:0007669"/>
    <property type="project" value="InterPro"/>
</dbReference>
<dbReference type="KEGG" id="hsi:BOX17_02530"/>
<reference evidence="3" key="1">
    <citation type="submission" date="2016-11" db="EMBL/GenBank/DDBJ databases">
        <title>Halolamina sediminis sp. nov., an extremely halophilic archaeon isolated from solar salt.</title>
        <authorList>
            <person name="Koh H.-W."/>
            <person name="Rani S."/>
            <person name="Park S.-J."/>
        </authorList>
    </citation>
    <scope>NUCLEOTIDE SEQUENCE [LARGE SCALE GENOMIC DNA]</scope>
    <source>
        <strain evidence="3">Hb3</strain>
    </source>
</reference>
<dbReference type="AlphaFoldDB" id="A0A1J0VD34"/>
<evidence type="ECO:0000313" key="3">
    <source>
        <dbReference type="Proteomes" id="UP000181985"/>
    </source>
</evidence>
<name>A0A1J0VD34_9GAMM</name>
<sequence length="212" mass="23623">MTRPRITLDVFSDYVCPFCYLEAPELEALAERFTGEVAIRWRAFELRPEPEPTLDPDGDYLHDIWERAVYPMAAERGMTLRLPRRQPRSRLAHEASAWAGEQEGVRPGAGDAMRTALFRGFFEESLDLADPEALVQVADGLGLDGAGLRRALAEGDYTDRVLADQRLAGELGIGGVPGLRFSLDGEHAGVLEGAQPRRQLFLAMERLLDLMR</sequence>
<proteinExistence type="predicted"/>
<accession>A0A1J0VD34</accession>